<keyword evidence="1" id="KW-0732">Signal</keyword>
<organism evidence="2 3">
    <name type="scientific">Meganyctiphanes norvegica</name>
    <name type="common">Northern krill</name>
    <name type="synonym">Thysanopoda norvegica</name>
    <dbReference type="NCBI Taxonomy" id="48144"/>
    <lineage>
        <taxon>Eukaryota</taxon>
        <taxon>Metazoa</taxon>
        <taxon>Ecdysozoa</taxon>
        <taxon>Arthropoda</taxon>
        <taxon>Crustacea</taxon>
        <taxon>Multicrustacea</taxon>
        <taxon>Malacostraca</taxon>
        <taxon>Eumalacostraca</taxon>
        <taxon>Eucarida</taxon>
        <taxon>Euphausiacea</taxon>
        <taxon>Euphausiidae</taxon>
        <taxon>Meganyctiphanes</taxon>
    </lineage>
</organism>
<name>A0AAV2QUY5_MEGNR</name>
<evidence type="ECO:0008006" key="4">
    <source>
        <dbReference type="Google" id="ProtNLM"/>
    </source>
</evidence>
<accession>A0AAV2QUY5</accession>
<proteinExistence type="predicted"/>
<evidence type="ECO:0000313" key="3">
    <source>
        <dbReference type="Proteomes" id="UP001497623"/>
    </source>
</evidence>
<dbReference type="AlphaFoldDB" id="A0AAV2QUY5"/>
<sequence>HVAMCVTAVLLALYSSVIVLAAPTADLTSSYEIQSSIVEPNLAASLLDEDIADGNEDGLINPSDEVVYWDSSVRSRSSFLNNLGPPLKQPIHLRQIDHPPFYVCGKHPYFRKC</sequence>
<feature type="non-terminal residue" evidence="2">
    <location>
        <position position="1"/>
    </location>
</feature>
<evidence type="ECO:0000256" key="1">
    <source>
        <dbReference type="SAM" id="SignalP"/>
    </source>
</evidence>
<keyword evidence="3" id="KW-1185">Reference proteome</keyword>
<dbReference type="Proteomes" id="UP001497623">
    <property type="component" value="Unassembled WGS sequence"/>
</dbReference>
<feature type="signal peptide" evidence="1">
    <location>
        <begin position="1"/>
        <end position="21"/>
    </location>
</feature>
<gene>
    <name evidence="2" type="ORF">MNOR_LOCUS15718</name>
</gene>
<feature type="chain" id="PRO_5043674124" description="Melanin-concentrating hormone" evidence="1">
    <location>
        <begin position="22"/>
        <end position="113"/>
    </location>
</feature>
<dbReference type="EMBL" id="CAXKWB010009967">
    <property type="protein sequence ID" value="CAL4096336.1"/>
    <property type="molecule type" value="Genomic_DNA"/>
</dbReference>
<reference evidence="2 3" key="1">
    <citation type="submission" date="2024-05" db="EMBL/GenBank/DDBJ databases">
        <authorList>
            <person name="Wallberg A."/>
        </authorList>
    </citation>
    <scope>NUCLEOTIDE SEQUENCE [LARGE SCALE GENOMIC DNA]</scope>
</reference>
<comment type="caution">
    <text evidence="2">The sequence shown here is derived from an EMBL/GenBank/DDBJ whole genome shotgun (WGS) entry which is preliminary data.</text>
</comment>
<protein>
    <recommendedName>
        <fullName evidence="4">Melanin-concentrating hormone</fullName>
    </recommendedName>
</protein>
<evidence type="ECO:0000313" key="2">
    <source>
        <dbReference type="EMBL" id="CAL4096336.1"/>
    </source>
</evidence>